<dbReference type="VEuPathDB" id="FungiDB:MELLADRAFT_84143"/>
<dbReference type="EMBL" id="GL883192">
    <property type="protein sequence ID" value="EGF97945.1"/>
    <property type="molecule type" value="Genomic_DNA"/>
</dbReference>
<dbReference type="OrthoDB" id="10682242at2759"/>
<feature type="compositionally biased region" description="Low complexity" evidence="1">
    <location>
        <begin position="81"/>
        <end position="91"/>
    </location>
</feature>
<accession>F4SBN1</accession>
<dbReference type="Proteomes" id="UP000001072">
    <property type="component" value="Unassembled WGS sequence"/>
</dbReference>
<protein>
    <submittedName>
        <fullName evidence="2">Uncharacterized protein</fullName>
    </submittedName>
</protein>
<gene>
    <name evidence="2" type="ORF">MELLADRAFT_84143</name>
</gene>
<feature type="region of interest" description="Disordered" evidence="1">
    <location>
        <begin position="268"/>
        <end position="289"/>
    </location>
</feature>
<feature type="region of interest" description="Disordered" evidence="1">
    <location>
        <begin position="310"/>
        <end position="364"/>
    </location>
</feature>
<evidence type="ECO:0000313" key="2">
    <source>
        <dbReference type="EMBL" id="EGF97945.1"/>
    </source>
</evidence>
<dbReference type="HOGENOM" id="CLU_708015_0_0_1"/>
<evidence type="ECO:0000256" key="1">
    <source>
        <dbReference type="SAM" id="MobiDB-lite"/>
    </source>
</evidence>
<feature type="compositionally biased region" description="Polar residues" evidence="1">
    <location>
        <begin position="33"/>
        <end position="42"/>
    </location>
</feature>
<keyword evidence="3" id="KW-1185">Reference proteome</keyword>
<evidence type="ECO:0000313" key="3">
    <source>
        <dbReference type="Proteomes" id="UP000001072"/>
    </source>
</evidence>
<dbReference type="RefSeq" id="XP_007418793.1">
    <property type="nucleotide sequence ID" value="XM_007418731.1"/>
</dbReference>
<proteinExistence type="predicted"/>
<dbReference type="KEGG" id="mlr:MELLADRAFT_84143"/>
<sequence length="390" mass="43454">MSNYQPRITDSSLLPASCSFLDFTPDSDEESDMTNPSVSSRQSKPKALNLQKQYIYHTTITPTPAPLLSPTWKSERRVSSDTRSIASSSTSRSSFTSLEYNTFKSPYTPLHEHLNRSTSSSLPGKRNSSQTSRIRSPPQDHAGSSRLISSGSSISASSSCFTIPEATTFSSPYSSLLLPSARRQSTGGFAALNGPKLRRSISSSLTTQTHEDQPNSFQSTQSERNLREDIPTIAFAKASPNPIHVESFQQSSNQFDVKDLTEKEQTDLMNENEVDSEIETGSNFSRSQSFKSCSEESSFLTATAQDEIPITPLSPKFNSNLNQHQHQHSNSTSTSTSSQKQHQRQHQETLTNENVSLRKKKSLRDDRSKYDSVINWIENSSFFDFDSQED</sequence>
<feature type="region of interest" description="Disordered" evidence="1">
    <location>
        <begin position="23"/>
        <end position="50"/>
    </location>
</feature>
<organism evidence="3">
    <name type="scientific">Melampsora larici-populina (strain 98AG31 / pathotype 3-4-7)</name>
    <name type="common">Poplar leaf rust fungus</name>
    <dbReference type="NCBI Taxonomy" id="747676"/>
    <lineage>
        <taxon>Eukaryota</taxon>
        <taxon>Fungi</taxon>
        <taxon>Dikarya</taxon>
        <taxon>Basidiomycota</taxon>
        <taxon>Pucciniomycotina</taxon>
        <taxon>Pucciniomycetes</taxon>
        <taxon>Pucciniales</taxon>
        <taxon>Melampsoraceae</taxon>
        <taxon>Melampsora</taxon>
    </lineage>
</organism>
<dbReference type="GeneID" id="18933367"/>
<dbReference type="InParanoid" id="F4SBN1"/>
<reference evidence="3" key="1">
    <citation type="journal article" date="2011" name="Proc. Natl. Acad. Sci. U.S.A.">
        <title>Obligate biotrophy features unraveled by the genomic analysis of rust fungi.</title>
        <authorList>
            <person name="Duplessis S."/>
            <person name="Cuomo C.A."/>
            <person name="Lin Y.-C."/>
            <person name="Aerts A."/>
            <person name="Tisserant E."/>
            <person name="Veneault-Fourrey C."/>
            <person name="Joly D.L."/>
            <person name="Hacquard S."/>
            <person name="Amselem J."/>
            <person name="Cantarel B.L."/>
            <person name="Chiu R."/>
            <person name="Coutinho P.M."/>
            <person name="Feau N."/>
            <person name="Field M."/>
            <person name="Frey P."/>
            <person name="Gelhaye E."/>
            <person name="Goldberg J."/>
            <person name="Grabherr M.G."/>
            <person name="Kodira C.D."/>
            <person name="Kohler A."/>
            <person name="Kuees U."/>
            <person name="Lindquist E.A."/>
            <person name="Lucas S.M."/>
            <person name="Mago R."/>
            <person name="Mauceli E."/>
            <person name="Morin E."/>
            <person name="Murat C."/>
            <person name="Pangilinan J.L."/>
            <person name="Park R."/>
            <person name="Pearson M."/>
            <person name="Quesneville H."/>
            <person name="Rouhier N."/>
            <person name="Sakthikumar S."/>
            <person name="Salamov A.A."/>
            <person name="Schmutz J."/>
            <person name="Selles B."/>
            <person name="Shapiro H."/>
            <person name="Tanguay P."/>
            <person name="Tuskan G.A."/>
            <person name="Henrissat B."/>
            <person name="Van de Peer Y."/>
            <person name="Rouze P."/>
            <person name="Ellis J.G."/>
            <person name="Dodds P.N."/>
            <person name="Schein J.E."/>
            <person name="Zhong S."/>
            <person name="Hamelin R.C."/>
            <person name="Grigoriev I.V."/>
            <person name="Szabo L.J."/>
            <person name="Martin F."/>
        </authorList>
    </citation>
    <scope>NUCLEOTIDE SEQUENCE [LARGE SCALE GENOMIC DNA]</scope>
    <source>
        <strain evidence="3">98AG31 / pathotype 3-4-7</strain>
    </source>
</reference>
<name>F4SBN1_MELLP</name>
<feature type="compositionally biased region" description="Polar residues" evidence="1">
    <location>
        <begin position="116"/>
        <end position="134"/>
    </location>
</feature>
<feature type="region of interest" description="Disordered" evidence="1">
    <location>
        <begin position="203"/>
        <end position="224"/>
    </location>
</feature>
<feature type="compositionally biased region" description="Low complexity" evidence="1">
    <location>
        <begin position="318"/>
        <end position="340"/>
    </location>
</feature>
<feature type="region of interest" description="Disordered" evidence="1">
    <location>
        <begin position="65"/>
        <end position="91"/>
    </location>
</feature>
<feature type="region of interest" description="Disordered" evidence="1">
    <location>
        <begin position="106"/>
        <end position="150"/>
    </location>
</feature>
<feature type="compositionally biased region" description="Polar residues" evidence="1">
    <location>
        <begin position="203"/>
        <end position="223"/>
    </location>
</feature>
<dbReference type="AlphaFoldDB" id="F4SBN1"/>